<evidence type="ECO:0000256" key="1">
    <source>
        <dbReference type="ARBA" id="ARBA00004141"/>
    </source>
</evidence>
<keyword evidence="8" id="KW-1185">Reference proteome</keyword>
<protein>
    <recommendedName>
        <fullName evidence="6">O-antigen ligase-related domain-containing protein</fullName>
    </recommendedName>
</protein>
<name>A0A4P7PTC5_9FLAO</name>
<feature type="transmembrane region" description="Helical" evidence="5">
    <location>
        <begin position="55"/>
        <end position="74"/>
    </location>
</feature>
<evidence type="ECO:0000256" key="4">
    <source>
        <dbReference type="ARBA" id="ARBA00023136"/>
    </source>
</evidence>
<proteinExistence type="predicted"/>
<dbReference type="RefSeq" id="WP_136151097.1">
    <property type="nucleotide sequence ID" value="NZ_CP038810.1"/>
</dbReference>
<dbReference type="EMBL" id="CP038810">
    <property type="protein sequence ID" value="QBZ97123.1"/>
    <property type="molecule type" value="Genomic_DNA"/>
</dbReference>
<dbReference type="Pfam" id="PF04932">
    <property type="entry name" value="Wzy_C"/>
    <property type="match status" value="1"/>
</dbReference>
<dbReference type="KEGG" id="fsn:GS03_00609"/>
<evidence type="ECO:0000256" key="2">
    <source>
        <dbReference type="ARBA" id="ARBA00022692"/>
    </source>
</evidence>
<sequence length="393" mass="46338">MKISIKDYLLYSSVFAIFTEAFFFNFIIDWKLLYLIIFVNYILLFKIKQVVLNKYFALLLLFFFLHGLITYTIIWIPYNYMLSQILGIGIVGVYYYNFTSLYKPAEIVKVYVKMCLYVAIIGYVFYFMGLNYADGRLNSIFKEPAHYVIVVIPAFYYYFKEKKYIPFLLIFGTVILSGSSLGYVGCGLLLIIPNLTPKRIRYLFGMLPIVVLLFYFAYNELPFFKLRVDDTYRSLNVINTGKFDKDTNLSSYVLISNIFIAKENVTDHPLGSGIGSHHYMHTQRYLKEMRPPEYLRKQGRHVDNSFDANSLFTRIVSEFGLIGFILIIYVLLIGVKCYESPTLYMAQGIYIYFLLKLFRDGHYFPPELFFFIWLFYFSFKEYKAQKLNSDNQS</sequence>
<evidence type="ECO:0000259" key="6">
    <source>
        <dbReference type="Pfam" id="PF04932"/>
    </source>
</evidence>
<organism evidence="7 8">
    <name type="scientific">Flavobacterium sangjuense</name>
    <dbReference type="NCBI Taxonomy" id="2518177"/>
    <lineage>
        <taxon>Bacteria</taxon>
        <taxon>Pseudomonadati</taxon>
        <taxon>Bacteroidota</taxon>
        <taxon>Flavobacteriia</taxon>
        <taxon>Flavobacteriales</taxon>
        <taxon>Flavobacteriaceae</taxon>
        <taxon>Flavobacterium</taxon>
    </lineage>
</organism>
<reference evidence="7 8" key="1">
    <citation type="submission" date="2019-04" db="EMBL/GenBank/DDBJ databases">
        <title>Flavobacterium sp. GS03.</title>
        <authorList>
            <person name="Kim H."/>
        </authorList>
    </citation>
    <scope>NUCLEOTIDE SEQUENCE [LARGE SCALE GENOMIC DNA]</scope>
    <source>
        <strain evidence="7 8">GS03</strain>
    </source>
</reference>
<keyword evidence="3 5" id="KW-1133">Transmembrane helix</keyword>
<keyword evidence="2 5" id="KW-0812">Transmembrane</keyword>
<feature type="transmembrane region" description="Helical" evidence="5">
    <location>
        <begin position="110"/>
        <end position="132"/>
    </location>
</feature>
<dbReference type="OrthoDB" id="1376791at2"/>
<evidence type="ECO:0000313" key="8">
    <source>
        <dbReference type="Proteomes" id="UP000296862"/>
    </source>
</evidence>
<feature type="transmembrane region" description="Helical" evidence="5">
    <location>
        <begin position="315"/>
        <end position="335"/>
    </location>
</feature>
<comment type="subcellular location">
    <subcellularLocation>
        <location evidence="1">Membrane</location>
        <topology evidence="1">Multi-pass membrane protein</topology>
    </subcellularLocation>
</comment>
<keyword evidence="4 5" id="KW-0472">Membrane</keyword>
<feature type="transmembrane region" description="Helical" evidence="5">
    <location>
        <begin position="363"/>
        <end position="379"/>
    </location>
</feature>
<gene>
    <name evidence="7" type="ORF">GS03_00609</name>
</gene>
<evidence type="ECO:0000256" key="3">
    <source>
        <dbReference type="ARBA" id="ARBA00022989"/>
    </source>
</evidence>
<feature type="transmembrane region" description="Helical" evidence="5">
    <location>
        <begin position="199"/>
        <end position="218"/>
    </location>
</feature>
<dbReference type="InterPro" id="IPR007016">
    <property type="entry name" value="O-antigen_ligase-rel_domated"/>
</dbReference>
<dbReference type="GO" id="GO:0016020">
    <property type="term" value="C:membrane"/>
    <property type="evidence" value="ECO:0007669"/>
    <property type="project" value="UniProtKB-SubCell"/>
</dbReference>
<feature type="domain" description="O-antigen ligase-related" evidence="6">
    <location>
        <begin position="167"/>
        <end position="328"/>
    </location>
</feature>
<accession>A0A4P7PTC5</accession>
<feature type="transmembrane region" description="Helical" evidence="5">
    <location>
        <begin position="144"/>
        <end position="159"/>
    </location>
</feature>
<evidence type="ECO:0000256" key="5">
    <source>
        <dbReference type="SAM" id="Phobius"/>
    </source>
</evidence>
<dbReference type="Proteomes" id="UP000296862">
    <property type="component" value="Chromosome"/>
</dbReference>
<evidence type="ECO:0000313" key="7">
    <source>
        <dbReference type="EMBL" id="QBZ97123.1"/>
    </source>
</evidence>
<feature type="transmembrane region" description="Helical" evidence="5">
    <location>
        <begin position="166"/>
        <end position="193"/>
    </location>
</feature>
<feature type="transmembrane region" description="Helical" evidence="5">
    <location>
        <begin position="80"/>
        <end position="98"/>
    </location>
</feature>
<dbReference type="AlphaFoldDB" id="A0A4P7PTC5"/>
<feature type="transmembrane region" description="Helical" evidence="5">
    <location>
        <begin position="22"/>
        <end position="43"/>
    </location>
</feature>